<evidence type="ECO:0000256" key="3">
    <source>
        <dbReference type="ARBA" id="ARBA00022692"/>
    </source>
</evidence>
<keyword evidence="5 6" id="KW-0472">Membrane</keyword>
<dbReference type="EMBL" id="CP029487">
    <property type="protein sequence ID" value="QCT72551.1"/>
    <property type="molecule type" value="Genomic_DNA"/>
</dbReference>
<name>A0A4P9CCF2_EUBML</name>
<dbReference type="RefSeq" id="WP_096919118.1">
    <property type="nucleotide sequence ID" value="NZ_CP029487.1"/>
</dbReference>
<dbReference type="InterPro" id="IPR004307">
    <property type="entry name" value="TspO_MBR"/>
</dbReference>
<reference evidence="7 8" key="1">
    <citation type="submission" date="2018-05" db="EMBL/GenBank/DDBJ databases">
        <title>Genome comparison of Eubacterium sp.</title>
        <authorList>
            <person name="Feng Y."/>
            <person name="Sanchez-Andrea I."/>
            <person name="Stams A.J.M."/>
            <person name="De Vos W.M."/>
        </authorList>
    </citation>
    <scope>NUCLEOTIDE SEQUENCE [LARGE SCALE GENOMIC DNA]</scope>
    <source>
        <strain evidence="7 8">YI</strain>
    </source>
</reference>
<keyword evidence="4 6" id="KW-1133">Transmembrane helix</keyword>
<dbReference type="InterPro" id="IPR038330">
    <property type="entry name" value="TspO/MBR-related_sf"/>
</dbReference>
<dbReference type="GO" id="GO:0016020">
    <property type="term" value="C:membrane"/>
    <property type="evidence" value="ECO:0007669"/>
    <property type="project" value="UniProtKB-SubCell"/>
</dbReference>
<keyword evidence="8" id="KW-1185">Reference proteome</keyword>
<feature type="transmembrane region" description="Helical" evidence="6">
    <location>
        <begin position="51"/>
        <end position="71"/>
    </location>
</feature>
<evidence type="ECO:0000313" key="7">
    <source>
        <dbReference type="EMBL" id="QCT72551.1"/>
    </source>
</evidence>
<accession>A0A4P9CCF2</accession>
<feature type="transmembrane region" description="Helical" evidence="6">
    <location>
        <begin position="108"/>
        <end position="128"/>
    </location>
</feature>
<sequence length="160" mass="17530">MTKNKLIPVLQLILAIVVVELVGFCSSLLAGDIAGKYAMLNKAPLSPPGSVFGPVWIVLYLLMGVAIFLVLRTNTDDRLKRSAIGLFVIQLLLNFLWSILFFGGSSFWLAAVIILLLDAAVIACIVWFKKISTLAAGLMVPYLLWILFATYLNIAFAILN</sequence>
<dbReference type="PANTHER" id="PTHR10057:SF0">
    <property type="entry name" value="TRANSLOCATOR PROTEIN"/>
    <property type="match status" value="1"/>
</dbReference>
<feature type="transmembrane region" description="Helical" evidence="6">
    <location>
        <begin position="12"/>
        <end position="31"/>
    </location>
</feature>
<comment type="similarity">
    <text evidence="2">Belongs to the TspO/BZRP family.</text>
</comment>
<evidence type="ECO:0000256" key="2">
    <source>
        <dbReference type="ARBA" id="ARBA00007524"/>
    </source>
</evidence>
<evidence type="ECO:0000313" key="8">
    <source>
        <dbReference type="Proteomes" id="UP000218387"/>
    </source>
</evidence>
<dbReference type="AlphaFoldDB" id="A0A4P9CCF2"/>
<evidence type="ECO:0000256" key="6">
    <source>
        <dbReference type="SAM" id="Phobius"/>
    </source>
</evidence>
<dbReference type="FunFam" id="1.20.1260.100:FF:000001">
    <property type="entry name" value="translocator protein 2"/>
    <property type="match status" value="1"/>
</dbReference>
<dbReference type="PANTHER" id="PTHR10057">
    <property type="entry name" value="PERIPHERAL-TYPE BENZODIAZEPINE RECEPTOR"/>
    <property type="match status" value="1"/>
</dbReference>
<dbReference type="Pfam" id="PF03073">
    <property type="entry name" value="TspO_MBR"/>
    <property type="match status" value="1"/>
</dbReference>
<feature type="transmembrane region" description="Helical" evidence="6">
    <location>
        <begin position="83"/>
        <end position="102"/>
    </location>
</feature>
<organism evidence="7 8">
    <name type="scientific">Eubacterium maltosivorans</name>
    <dbReference type="NCBI Taxonomy" id="2041044"/>
    <lineage>
        <taxon>Bacteria</taxon>
        <taxon>Bacillati</taxon>
        <taxon>Bacillota</taxon>
        <taxon>Clostridia</taxon>
        <taxon>Eubacteriales</taxon>
        <taxon>Eubacteriaceae</taxon>
        <taxon>Eubacterium</taxon>
    </lineage>
</organism>
<keyword evidence="3 6" id="KW-0812">Transmembrane</keyword>
<dbReference type="Gene3D" id="1.20.1260.100">
    <property type="entry name" value="TspO/MBR protein"/>
    <property type="match status" value="1"/>
</dbReference>
<dbReference type="GO" id="GO:0033013">
    <property type="term" value="P:tetrapyrrole metabolic process"/>
    <property type="evidence" value="ECO:0007669"/>
    <property type="project" value="UniProtKB-ARBA"/>
</dbReference>
<evidence type="ECO:0000256" key="5">
    <source>
        <dbReference type="ARBA" id="ARBA00023136"/>
    </source>
</evidence>
<protein>
    <submittedName>
        <fullName evidence="7">Tryptophan-rich sensory protein</fullName>
    </submittedName>
</protein>
<dbReference type="Proteomes" id="UP000218387">
    <property type="component" value="Chromosome"/>
</dbReference>
<dbReference type="CDD" id="cd15904">
    <property type="entry name" value="TSPO_MBR"/>
    <property type="match status" value="1"/>
</dbReference>
<dbReference type="PIRSF" id="PIRSF005859">
    <property type="entry name" value="PBR"/>
    <property type="match status" value="1"/>
</dbReference>
<feature type="transmembrane region" description="Helical" evidence="6">
    <location>
        <begin position="140"/>
        <end position="159"/>
    </location>
</feature>
<dbReference type="KEGG" id="emt:CPZ25_014845"/>
<gene>
    <name evidence="7" type="ORF">CPZ25_014845</name>
</gene>
<comment type="subcellular location">
    <subcellularLocation>
        <location evidence="1">Membrane</location>
        <topology evidence="1">Multi-pass membrane protein</topology>
    </subcellularLocation>
</comment>
<evidence type="ECO:0000256" key="4">
    <source>
        <dbReference type="ARBA" id="ARBA00022989"/>
    </source>
</evidence>
<evidence type="ECO:0000256" key="1">
    <source>
        <dbReference type="ARBA" id="ARBA00004141"/>
    </source>
</evidence>
<proteinExistence type="inferred from homology"/>